<dbReference type="InterPro" id="IPR046335">
    <property type="entry name" value="LacI/GalR-like_sensor"/>
</dbReference>
<evidence type="ECO:0000313" key="6">
    <source>
        <dbReference type="Proteomes" id="UP001225761"/>
    </source>
</evidence>
<dbReference type="InterPro" id="IPR009057">
    <property type="entry name" value="Homeodomain-like_sf"/>
</dbReference>
<comment type="caution">
    <text evidence="5">The sequence shown here is derived from an EMBL/GenBank/DDBJ whole genome shotgun (WGS) entry which is preliminary data.</text>
</comment>
<dbReference type="InterPro" id="IPR028082">
    <property type="entry name" value="Peripla_BP_I"/>
</dbReference>
<name>A0ABT6YWT4_9BACT</name>
<keyword evidence="3" id="KW-0804">Transcription</keyword>
<evidence type="ECO:0000259" key="4">
    <source>
        <dbReference type="PROSITE" id="PS01124"/>
    </source>
</evidence>
<dbReference type="SUPFAM" id="SSF53822">
    <property type="entry name" value="Periplasmic binding protein-like I"/>
    <property type="match status" value="1"/>
</dbReference>
<dbReference type="EMBL" id="JASHIE010000001">
    <property type="protein sequence ID" value="MDI9873220.1"/>
    <property type="molecule type" value="Genomic_DNA"/>
</dbReference>
<proteinExistence type="predicted"/>
<accession>A0ABT6YWT4</accession>
<dbReference type="SMART" id="SM00342">
    <property type="entry name" value="HTH_ARAC"/>
    <property type="match status" value="1"/>
</dbReference>
<feature type="domain" description="HTH araC/xylS-type" evidence="4">
    <location>
        <begin position="282"/>
        <end position="379"/>
    </location>
</feature>
<evidence type="ECO:0000256" key="2">
    <source>
        <dbReference type="ARBA" id="ARBA00023125"/>
    </source>
</evidence>
<keyword evidence="6" id="KW-1185">Reference proteome</keyword>
<dbReference type="SUPFAM" id="SSF46689">
    <property type="entry name" value="Homeodomain-like"/>
    <property type="match status" value="1"/>
</dbReference>
<reference evidence="5 6" key="1">
    <citation type="submission" date="2023-05" db="EMBL/GenBank/DDBJ databases">
        <title>Novel species of genus Flectobacillus isolated from stream in China.</title>
        <authorList>
            <person name="Lu H."/>
        </authorList>
    </citation>
    <scope>NUCLEOTIDE SEQUENCE [LARGE SCALE GENOMIC DNA]</scope>
    <source>
        <strain evidence="5 6">LFS242W</strain>
    </source>
</reference>
<dbReference type="PANTHER" id="PTHR30146">
    <property type="entry name" value="LACI-RELATED TRANSCRIPTIONAL REPRESSOR"/>
    <property type="match status" value="1"/>
</dbReference>
<dbReference type="RefSeq" id="WP_283380415.1">
    <property type="nucleotide sequence ID" value="NZ_JASHIE010000001.1"/>
</dbReference>
<gene>
    <name evidence="5" type="ORF">QM481_01695</name>
</gene>
<keyword evidence="2 5" id="KW-0238">DNA-binding</keyword>
<dbReference type="InterPro" id="IPR018060">
    <property type="entry name" value="HTH_AraC"/>
</dbReference>
<dbReference type="CDD" id="cd01543">
    <property type="entry name" value="PBP1_XylR"/>
    <property type="match status" value="1"/>
</dbReference>
<dbReference type="Proteomes" id="UP001225761">
    <property type="component" value="Unassembled WGS sequence"/>
</dbReference>
<protein>
    <submittedName>
        <fullName evidence="5">DNA-binding transcriptional regulator</fullName>
    </submittedName>
</protein>
<dbReference type="Pfam" id="PF13377">
    <property type="entry name" value="Peripla_BP_3"/>
    <property type="match status" value="1"/>
</dbReference>
<sequence>MAQKVFIHLESNRGYSRDLLRGIYDYNNQISHWDIIFEPAYFLKNNRTNNRINLIQSVKPDACILENSEDIAQMAQLGIPMIQVTSVNHVEGIPYVKGNYLSDAKLAIQYFIRKGFRSLAFLGIENLEWSLQRMSFFQEMAISSNIQFSSFLLKGNEEDVLSYNFENLVTWIKSLPKPTGVLCCNDDFGQILINACSMAQVKVPHEIAVLGIDNDELICNITYPNLSSIARNHQSTAFNICSTLSDMLQGKVPNQQIILTEALDVIERTSTDTVAIADKEVNKSIQFISANIHKNLEVQDIVQASNSSLKVLNQKFQKAIGHSIFQEIQVRKLSRFKQLLSTNRSIKEIAFELGFNDHSHISRWFSKLEGITPIEWRKKMGG</sequence>
<keyword evidence="1" id="KW-0805">Transcription regulation</keyword>
<dbReference type="Gene3D" id="3.40.50.2300">
    <property type="match status" value="2"/>
</dbReference>
<dbReference type="GO" id="GO:0003677">
    <property type="term" value="F:DNA binding"/>
    <property type="evidence" value="ECO:0007669"/>
    <property type="project" value="UniProtKB-KW"/>
</dbReference>
<evidence type="ECO:0000256" key="1">
    <source>
        <dbReference type="ARBA" id="ARBA00023015"/>
    </source>
</evidence>
<evidence type="ECO:0000256" key="3">
    <source>
        <dbReference type="ARBA" id="ARBA00023163"/>
    </source>
</evidence>
<evidence type="ECO:0000313" key="5">
    <source>
        <dbReference type="EMBL" id="MDI9873220.1"/>
    </source>
</evidence>
<dbReference type="PROSITE" id="PS01124">
    <property type="entry name" value="HTH_ARAC_FAMILY_2"/>
    <property type="match status" value="1"/>
</dbReference>
<dbReference type="PANTHER" id="PTHR30146:SF24">
    <property type="entry name" value="XYLOSE OPERON REGULATORY PROTEIN"/>
    <property type="match status" value="1"/>
</dbReference>
<dbReference type="Pfam" id="PF12833">
    <property type="entry name" value="HTH_18"/>
    <property type="match status" value="1"/>
</dbReference>
<organism evidence="5 6">
    <name type="scientific">Flectobacillus rivi</name>
    <dbReference type="NCBI Taxonomy" id="2984209"/>
    <lineage>
        <taxon>Bacteria</taxon>
        <taxon>Pseudomonadati</taxon>
        <taxon>Bacteroidota</taxon>
        <taxon>Cytophagia</taxon>
        <taxon>Cytophagales</taxon>
        <taxon>Flectobacillaceae</taxon>
        <taxon>Flectobacillus</taxon>
    </lineage>
</organism>
<dbReference type="Gene3D" id="1.10.10.60">
    <property type="entry name" value="Homeodomain-like"/>
    <property type="match status" value="1"/>
</dbReference>